<dbReference type="EMBL" id="MU001671">
    <property type="protein sequence ID" value="KAF2461711.1"/>
    <property type="molecule type" value="Genomic_DNA"/>
</dbReference>
<gene>
    <name evidence="2" type="ORF">BDY21DRAFT_93390</name>
</gene>
<accession>A0A6A6PCL1</accession>
<name>A0A6A6PCL1_9PEZI</name>
<dbReference type="AlphaFoldDB" id="A0A6A6PCL1"/>
<reference evidence="2" key="1">
    <citation type="journal article" date="2020" name="Stud. Mycol.">
        <title>101 Dothideomycetes genomes: a test case for predicting lifestyles and emergence of pathogens.</title>
        <authorList>
            <person name="Haridas S."/>
            <person name="Albert R."/>
            <person name="Binder M."/>
            <person name="Bloem J."/>
            <person name="Labutti K."/>
            <person name="Salamov A."/>
            <person name="Andreopoulos B."/>
            <person name="Baker S."/>
            <person name="Barry K."/>
            <person name="Bills G."/>
            <person name="Bluhm B."/>
            <person name="Cannon C."/>
            <person name="Castanera R."/>
            <person name="Culley D."/>
            <person name="Daum C."/>
            <person name="Ezra D."/>
            <person name="Gonzalez J."/>
            <person name="Henrissat B."/>
            <person name="Kuo A."/>
            <person name="Liang C."/>
            <person name="Lipzen A."/>
            <person name="Lutzoni F."/>
            <person name="Magnuson J."/>
            <person name="Mondo S."/>
            <person name="Nolan M."/>
            <person name="Ohm R."/>
            <person name="Pangilinan J."/>
            <person name="Park H.-J."/>
            <person name="Ramirez L."/>
            <person name="Alfaro M."/>
            <person name="Sun H."/>
            <person name="Tritt A."/>
            <person name="Yoshinaga Y."/>
            <person name="Zwiers L.-H."/>
            <person name="Turgeon B."/>
            <person name="Goodwin S."/>
            <person name="Spatafora J."/>
            <person name="Crous P."/>
            <person name="Grigoriev I."/>
        </authorList>
    </citation>
    <scope>NUCLEOTIDE SEQUENCE</scope>
    <source>
        <strain evidence="2">ATCC 16933</strain>
    </source>
</reference>
<evidence type="ECO:0000256" key="1">
    <source>
        <dbReference type="SAM" id="MobiDB-lite"/>
    </source>
</evidence>
<keyword evidence="3" id="KW-1185">Reference proteome</keyword>
<feature type="compositionally biased region" description="Basic and acidic residues" evidence="1">
    <location>
        <begin position="167"/>
        <end position="181"/>
    </location>
</feature>
<organism evidence="2 3">
    <name type="scientific">Lineolata rhizophorae</name>
    <dbReference type="NCBI Taxonomy" id="578093"/>
    <lineage>
        <taxon>Eukaryota</taxon>
        <taxon>Fungi</taxon>
        <taxon>Dikarya</taxon>
        <taxon>Ascomycota</taxon>
        <taxon>Pezizomycotina</taxon>
        <taxon>Dothideomycetes</taxon>
        <taxon>Dothideomycetes incertae sedis</taxon>
        <taxon>Lineolatales</taxon>
        <taxon>Lineolataceae</taxon>
        <taxon>Lineolata</taxon>
    </lineage>
</organism>
<evidence type="ECO:0000313" key="3">
    <source>
        <dbReference type="Proteomes" id="UP000799766"/>
    </source>
</evidence>
<dbReference type="Proteomes" id="UP000799766">
    <property type="component" value="Unassembled WGS sequence"/>
</dbReference>
<dbReference type="InterPro" id="IPR035213">
    <property type="entry name" value="DUF5321"/>
</dbReference>
<dbReference type="OrthoDB" id="2253354at2759"/>
<feature type="region of interest" description="Disordered" evidence="1">
    <location>
        <begin position="157"/>
        <end position="181"/>
    </location>
</feature>
<proteinExistence type="predicted"/>
<protein>
    <submittedName>
        <fullName evidence="2">Uncharacterized protein</fullName>
    </submittedName>
</protein>
<evidence type="ECO:0000313" key="2">
    <source>
        <dbReference type="EMBL" id="KAF2461711.1"/>
    </source>
</evidence>
<sequence length="181" mass="20408">MEPIRTMSRLIRRPAAFRLPMFMPCIFLVRRFSTSRAFLDGTHLPRVAQSSFWASLIPKPFRNRGTDPHQAVASKSKPRSKDWNPSTLYIIYGILIGSQAIQTIAVKRDLVNFSRKADAKIELLREVIGRVQRGEEFDVDTALGTGIPQDEKEWEDGIGGRGYCLDSEAKEDGERIEEAAG</sequence>
<dbReference type="Pfam" id="PF17254">
    <property type="entry name" value="DUF5321"/>
    <property type="match status" value="1"/>
</dbReference>